<dbReference type="EMBL" id="JACVVK020000014">
    <property type="protein sequence ID" value="KAK7504604.1"/>
    <property type="molecule type" value="Genomic_DNA"/>
</dbReference>
<dbReference type="AlphaFoldDB" id="A0ABD0LY43"/>
<dbReference type="PANTHER" id="PTHR37687:SF1">
    <property type="entry name" value="AGAP006772-PA"/>
    <property type="match status" value="1"/>
</dbReference>
<keyword evidence="1" id="KW-0732">Signal</keyword>
<keyword evidence="3" id="KW-1185">Reference proteome</keyword>
<sequence length="129" mass="13757">STRILGLAALILCMVRARGEGCSGESDGCTIPSGLAAHVGSDNLDLFTPACERHDVCFDCGADYGKTEMTCNIDLKADIKALCSDDDDDCQKAAKLILKAVVHYSDEQFHDVGETESYCSDAWVATCLA</sequence>
<protein>
    <recommendedName>
        <fullName evidence="4">Phospholipase A2</fullName>
    </recommendedName>
</protein>
<comment type="caution">
    <text evidence="2">The sequence shown here is derived from an EMBL/GenBank/DDBJ whole genome shotgun (WGS) entry which is preliminary data.</text>
</comment>
<evidence type="ECO:0000313" key="2">
    <source>
        <dbReference type="EMBL" id="KAK7504604.1"/>
    </source>
</evidence>
<feature type="signal peptide" evidence="1">
    <location>
        <begin position="1"/>
        <end position="19"/>
    </location>
</feature>
<evidence type="ECO:0000256" key="1">
    <source>
        <dbReference type="SAM" id="SignalP"/>
    </source>
</evidence>
<dbReference type="Gene3D" id="1.20.90.10">
    <property type="entry name" value="Phospholipase A2 domain"/>
    <property type="match status" value="1"/>
</dbReference>
<organism evidence="2 3">
    <name type="scientific">Batillaria attramentaria</name>
    <dbReference type="NCBI Taxonomy" id="370345"/>
    <lineage>
        <taxon>Eukaryota</taxon>
        <taxon>Metazoa</taxon>
        <taxon>Spiralia</taxon>
        <taxon>Lophotrochozoa</taxon>
        <taxon>Mollusca</taxon>
        <taxon>Gastropoda</taxon>
        <taxon>Caenogastropoda</taxon>
        <taxon>Sorbeoconcha</taxon>
        <taxon>Cerithioidea</taxon>
        <taxon>Batillariidae</taxon>
        <taxon>Batillaria</taxon>
    </lineage>
</organism>
<dbReference type="SUPFAM" id="SSF48619">
    <property type="entry name" value="Phospholipase A2, PLA2"/>
    <property type="match status" value="1"/>
</dbReference>
<name>A0ABD0LY43_9CAEN</name>
<accession>A0ABD0LY43</accession>
<dbReference type="InterPro" id="IPR038875">
    <property type="entry name" value="PLA2_conodipine-like"/>
</dbReference>
<evidence type="ECO:0008006" key="4">
    <source>
        <dbReference type="Google" id="ProtNLM"/>
    </source>
</evidence>
<reference evidence="2 3" key="1">
    <citation type="journal article" date="2023" name="Sci. Data">
        <title>Genome assembly of the Korean intertidal mud-creeper Batillaria attramentaria.</title>
        <authorList>
            <person name="Patra A.K."/>
            <person name="Ho P.T."/>
            <person name="Jun S."/>
            <person name="Lee S.J."/>
            <person name="Kim Y."/>
            <person name="Won Y.J."/>
        </authorList>
    </citation>
    <scope>NUCLEOTIDE SEQUENCE [LARGE SCALE GENOMIC DNA]</scope>
    <source>
        <strain evidence="2">Wonlab-2016</strain>
    </source>
</reference>
<dbReference type="InterPro" id="IPR036444">
    <property type="entry name" value="PLipase_A2_dom_sf"/>
</dbReference>
<dbReference type="Proteomes" id="UP001519460">
    <property type="component" value="Unassembled WGS sequence"/>
</dbReference>
<feature type="non-terminal residue" evidence="2">
    <location>
        <position position="1"/>
    </location>
</feature>
<feature type="chain" id="PRO_5044891270" description="Phospholipase A2" evidence="1">
    <location>
        <begin position="20"/>
        <end position="129"/>
    </location>
</feature>
<dbReference type="PANTHER" id="PTHR37687">
    <property type="entry name" value="AGAP006772-PA"/>
    <property type="match status" value="1"/>
</dbReference>
<proteinExistence type="predicted"/>
<gene>
    <name evidence="2" type="ORF">BaRGS_00004090</name>
</gene>
<evidence type="ECO:0000313" key="3">
    <source>
        <dbReference type="Proteomes" id="UP001519460"/>
    </source>
</evidence>